<evidence type="ECO:0000256" key="9">
    <source>
        <dbReference type="ARBA" id="ARBA00076414"/>
    </source>
</evidence>
<dbReference type="InterPro" id="IPR013805">
    <property type="entry name" value="GrpE_CC"/>
</dbReference>
<evidence type="ECO:0000256" key="1">
    <source>
        <dbReference type="ARBA" id="ARBA00004496"/>
    </source>
</evidence>
<evidence type="ECO:0000256" key="10">
    <source>
        <dbReference type="HAMAP-Rule" id="MF_01151"/>
    </source>
</evidence>
<dbReference type="CDD" id="cd00446">
    <property type="entry name" value="GrpE"/>
    <property type="match status" value="1"/>
</dbReference>
<evidence type="ECO:0000256" key="3">
    <source>
        <dbReference type="ARBA" id="ARBA00011738"/>
    </source>
</evidence>
<dbReference type="Gene3D" id="2.30.22.10">
    <property type="entry name" value="Head domain of nucleotide exchange factor GrpE"/>
    <property type="match status" value="1"/>
</dbReference>
<evidence type="ECO:0000256" key="5">
    <source>
        <dbReference type="ARBA" id="ARBA00023016"/>
    </source>
</evidence>
<dbReference type="HAMAP" id="MF_01151">
    <property type="entry name" value="GrpE"/>
    <property type="match status" value="1"/>
</dbReference>
<keyword evidence="6 10" id="KW-0143">Chaperone</keyword>
<name>A0A1I0EA37_9FIRM</name>
<dbReference type="GO" id="GO:0051087">
    <property type="term" value="F:protein-folding chaperone binding"/>
    <property type="evidence" value="ECO:0007669"/>
    <property type="project" value="InterPro"/>
</dbReference>
<evidence type="ECO:0000256" key="12">
    <source>
        <dbReference type="SAM" id="MobiDB-lite"/>
    </source>
</evidence>
<comment type="subcellular location">
    <subcellularLocation>
        <location evidence="1 10">Cytoplasm</location>
    </subcellularLocation>
</comment>
<reference evidence="13 14" key="1">
    <citation type="submission" date="2016-10" db="EMBL/GenBank/DDBJ databases">
        <authorList>
            <person name="de Groot N.N."/>
        </authorList>
    </citation>
    <scope>NUCLEOTIDE SEQUENCE [LARGE SCALE GENOMIC DNA]</scope>
    <source>
        <strain evidence="13 14">DSM 18979</strain>
    </source>
</reference>
<dbReference type="PANTHER" id="PTHR21237">
    <property type="entry name" value="GRPE PROTEIN"/>
    <property type="match status" value="1"/>
</dbReference>
<keyword evidence="4 10" id="KW-0963">Cytoplasm</keyword>
<protein>
    <recommendedName>
        <fullName evidence="8 10">Protein GrpE</fullName>
    </recommendedName>
    <alternativeName>
        <fullName evidence="9 10">HSP-70 cofactor</fullName>
    </alternativeName>
</protein>
<evidence type="ECO:0000256" key="8">
    <source>
        <dbReference type="ARBA" id="ARBA00072274"/>
    </source>
</evidence>
<dbReference type="InterPro" id="IPR000740">
    <property type="entry name" value="GrpE"/>
</dbReference>
<dbReference type="Gene3D" id="3.90.20.20">
    <property type="match status" value="1"/>
</dbReference>
<dbReference type="NCBIfam" id="NF010738">
    <property type="entry name" value="PRK14140.1"/>
    <property type="match status" value="1"/>
</dbReference>
<gene>
    <name evidence="10" type="primary">grpE</name>
    <name evidence="13" type="ORF">SAMN05660297_02341</name>
</gene>
<dbReference type="SUPFAM" id="SSF58014">
    <property type="entry name" value="Coiled-coil domain of nucleotide exchange factor GrpE"/>
    <property type="match status" value="1"/>
</dbReference>
<dbReference type="InterPro" id="IPR009012">
    <property type="entry name" value="GrpE_head"/>
</dbReference>
<evidence type="ECO:0000256" key="2">
    <source>
        <dbReference type="ARBA" id="ARBA00009054"/>
    </source>
</evidence>
<evidence type="ECO:0000256" key="4">
    <source>
        <dbReference type="ARBA" id="ARBA00022490"/>
    </source>
</evidence>
<dbReference type="Pfam" id="PF01025">
    <property type="entry name" value="GrpE"/>
    <property type="match status" value="1"/>
</dbReference>
<dbReference type="GO" id="GO:0006457">
    <property type="term" value="P:protein folding"/>
    <property type="evidence" value="ECO:0007669"/>
    <property type="project" value="InterPro"/>
</dbReference>
<dbReference type="EMBL" id="FOHU01000010">
    <property type="protein sequence ID" value="SET41737.1"/>
    <property type="molecule type" value="Genomic_DNA"/>
</dbReference>
<accession>A0A1I0EA37</accession>
<dbReference type="STRING" id="426128.SAMN05660297_02341"/>
<dbReference type="Proteomes" id="UP000199568">
    <property type="component" value="Unassembled WGS sequence"/>
</dbReference>
<keyword evidence="14" id="KW-1185">Reference proteome</keyword>
<evidence type="ECO:0000313" key="14">
    <source>
        <dbReference type="Proteomes" id="UP000199568"/>
    </source>
</evidence>
<dbReference type="GO" id="GO:0005737">
    <property type="term" value="C:cytoplasm"/>
    <property type="evidence" value="ECO:0007669"/>
    <property type="project" value="UniProtKB-SubCell"/>
</dbReference>
<feature type="region of interest" description="Disordered" evidence="12">
    <location>
        <begin position="1"/>
        <end position="49"/>
    </location>
</feature>
<evidence type="ECO:0000256" key="7">
    <source>
        <dbReference type="ARBA" id="ARBA00053401"/>
    </source>
</evidence>
<dbReference type="GO" id="GO:0000774">
    <property type="term" value="F:adenyl-nucleotide exchange factor activity"/>
    <property type="evidence" value="ECO:0007669"/>
    <property type="project" value="InterPro"/>
</dbReference>
<dbReference type="PANTHER" id="PTHR21237:SF23">
    <property type="entry name" value="GRPE PROTEIN HOMOLOG, MITOCHONDRIAL"/>
    <property type="match status" value="1"/>
</dbReference>
<dbReference type="RefSeq" id="WP_090444069.1">
    <property type="nucleotide sequence ID" value="NZ_FOHU01000010.1"/>
</dbReference>
<evidence type="ECO:0000313" key="13">
    <source>
        <dbReference type="EMBL" id="SET41737.1"/>
    </source>
</evidence>
<dbReference type="AlphaFoldDB" id="A0A1I0EA37"/>
<dbReference type="PRINTS" id="PR00773">
    <property type="entry name" value="GRPEPROTEIN"/>
</dbReference>
<dbReference type="SUPFAM" id="SSF51064">
    <property type="entry name" value="Head domain of nucleotide exchange factor GrpE"/>
    <property type="match status" value="1"/>
</dbReference>
<proteinExistence type="inferred from homology"/>
<dbReference type="GO" id="GO:0042803">
    <property type="term" value="F:protein homodimerization activity"/>
    <property type="evidence" value="ECO:0007669"/>
    <property type="project" value="InterPro"/>
</dbReference>
<evidence type="ECO:0000256" key="6">
    <source>
        <dbReference type="ARBA" id="ARBA00023186"/>
    </source>
</evidence>
<keyword evidence="5 10" id="KW-0346">Stress response</keyword>
<comment type="subunit">
    <text evidence="3 10">Homodimer.</text>
</comment>
<feature type="compositionally biased region" description="Basic and acidic residues" evidence="12">
    <location>
        <begin position="1"/>
        <end position="34"/>
    </location>
</feature>
<organism evidence="13 14">
    <name type="scientific">Natronincola peptidivorans</name>
    <dbReference type="NCBI Taxonomy" id="426128"/>
    <lineage>
        <taxon>Bacteria</taxon>
        <taxon>Bacillati</taxon>
        <taxon>Bacillota</taxon>
        <taxon>Clostridia</taxon>
        <taxon>Peptostreptococcales</taxon>
        <taxon>Natronincolaceae</taxon>
        <taxon>Natronincola</taxon>
    </lineage>
</organism>
<dbReference type="OrthoDB" id="9812586at2"/>
<sequence length="201" mass="23371">MAKNKETPEEIIEEVTKNKEDLKEEKLEEVHSNEEAVQEEMENQKTEEDIDTLKKKIIEKEAEALDYHNRLARTQADFANYKKRIEKEKSDIYLYANEKFAVELLSIIDNLERALAVPIEGNEEKAIYEGVELIYKQLQDILKKNGIEEIDALNKPFDMNLHHAVMKEEAEAESNEVIEVFQKGYTIYGKVLRPAMVKVAQ</sequence>
<evidence type="ECO:0000256" key="11">
    <source>
        <dbReference type="RuleBase" id="RU004478"/>
    </source>
</evidence>
<comment type="function">
    <text evidence="7 10">Participates actively in the response to hyperosmotic and heat shock by preventing the aggregation of stress-denatured proteins, in association with DnaK and GrpE. It is the nucleotide exchange factor for DnaK and may function as a thermosensor. Unfolded proteins bind initially to DnaJ; upon interaction with the DnaJ-bound protein, DnaK hydrolyzes its bound ATP, resulting in the formation of a stable complex. GrpE releases ADP from DnaK; ATP binding to DnaK triggers the release of the substrate protein, thus completing the reaction cycle. Several rounds of ATP-dependent interactions between DnaJ, DnaK and GrpE are required for fully efficient folding.</text>
</comment>
<dbReference type="GO" id="GO:0051082">
    <property type="term" value="F:unfolded protein binding"/>
    <property type="evidence" value="ECO:0007669"/>
    <property type="project" value="TreeGrafter"/>
</dbReference>
<dbReference type="FunFam" id="2.30.22.10:FF:000001">
    <property type="entry name" value="Protein GrpE"/>
    <property type="match status" value="1"/>
</dbReference>
<comment type="similarity">
    <text evidence="2 10 11">Belongs to the GrpE family.</text>
</comment>